<dbReference type="PANTHER" id="PTHR43591:SF24">
    <property type="entry name" value="2-METHOXY-6-POLYPRENYL-1,4-BENZOQUINOL METHYLASE, MITOCHONDRIAL"/>
    <property type="match status" value="1"/>
</dbReference>
<name>A0ABU0J1M3_9HYPH</name>
<protein>
    <submittedName>
        <fullName evidence="2">SAM-dependent methyltransferase</fullName>
    </submittedName>
</protein>
<dbReference type="InterPro" id="IPR013216">
    <property type="entry name" value="Methyltransf_11"/>
</dbReference>
<dbReference type="EMBL" id="JAUSVX010000001">
    <property type="protein sequence ID" value="MDQ0468139.1"/>
    <property type="molecule type" value="Genomic_DNA"/>
</dbReference>
<dbReference type="GO" id="GO:0032259">
    <property type="term" value="P:methylation"/>
    <property type="evidence" value="ECO:0007669"/>
    <property type="project" value="UniProtKB-KW"/>
</dbReference>
<comment type="caution">
    <text evidence="2">The sequence shown here is derived from an EMBL/GenBank/DDBJ whole genome shotgun (WGS) entry which is preliminary data.</text>
</comment>
<evidence type="ECO:0000313" key="3">
    <source>
        <dbReference type="Proteomes" id="UP001242480"/>
    </source>
</evidence>
<feature type="domain" description="Methyltransferase type 11" evidence="1">
    <location>
        <begin position="50"/>
        <end position="146"/>
    </location>
</feature>
<dbReference type="Pfam" id="PF08241">
    <property type="entry name" value="Methyltransf_11"/>
    <property type="match status" value="1"/>
</dbReference>
<dbReference type="Gene3D" id="3.40.50.150">
    <property type="entry name" value="Vaccinia Virus protein VP39"/>
    <property type="match status" value="1"/>
</dbReference>
<proteinExistence type="predicted"/>
<evidence type="ECO:0000313" key="2">
    <source>
        <dbReference type="EMBL" id="MDQ0468139.1"/>
    </source>
</evidence>
<organism evidence="2 3">
    <name type="scientific">Labrys wisconsinensis</name>
    <dbReference type="NCBI Taxonomy" id="425677"/>
    <lineage>
        <taxon>Bacteria</taxon>
        <taxon>Pseudomonadati</taxon>
        <taxon>Pseudomonadota</taxon>
        <taxon>Alphaproteobacteria</taxon>
        <taxon>Hyphomicrobiales</taxon>
        <taxon>Xanthobacteraceae</taxon>
        <taxon>Labrys</taxon>
    </lineage>
</organism>
<dbReference type="GO" id="GO:0008168">
    <property type="term" value="F:methyltransferase activity"/>
    <property type="evidence" value="ECO:0007669"/>
    <property type="project" value="UniProtKB-KW"/>
</dbReference>
<gene>
    <name evidence="2" type="ORF">QO011_001134</name>
</gene>
<dbReference type="RefSeq" id="WP_307268795.1">
    <property type="nucleotide sequence ID" value="NZ_JAUSVX010000001.1"/>
</dbReference>
<evidence type="ECO:0000259" key="1">
    <source>
        <dbReference type="Pfam" id="PF08241"/>
    </source>
</evidence>
<accession>A0ABU0J1M3</accession>
<dbReference type="CDD" id="cd02440">
    <property type="entry name" value="AdoMet_MTases"/>
    <property type="match status" value="1"/>
</dbReference>
<keyword evidence="2" id="KW-0808">Transferase</keyword>
<reference evidence="2 3" key="1">
    <citation type="submission" date="2023-07" db="EMBL/GenBank/DDBJ databases">
        <title>Genomic Encyclopedia of Type Strains, Phase IV (KMG-IV): sequencing the most valuable type-strain genomes for metagenomic binning, comparative biology and taxonomic classification.</title>
        <authorList>
            <person name="Goeker M."/>
        </authorList>
    </citation>
    <scope>NUCLEOTIDE SEQUENCE [LARGE SCALE GENOMIC DNA]</scope>
    <source>
        <strain evidence="2 3">DSM 19619</strain>
    </source>
</reference>
<dbReference type="Proteomes" id="UP001242480">
    <property type="component" value="Unassembled WGS sequence"/>
</dbReference>
<dbReference type="SUPFAM" id="SSF53335">
    <property type="entry name" value="S-adenosyl-L-methionine-dependent methyltransferases"/>
    <property type="match status" value="1"/>
</dbReference>
<dbReference type="PANTHER" id="PTHR43591">
    <property type="entry name" value="METHYLTRANSFERASE"/>
    <property type="match status" value="1"/>
</dbReference>
<sequence length="256" mass="27422">MTAARQHESLVTDQFGPRAAAYVTSAVHAQGEDLGLIAEVARDTGVKTVLDLGCGGGHVSFAVAPHVQAVTAYDLSEDMLAAVAAEAQRRGLANVATRQGSAERLPFDDASFCMVASRYSAHHWGDIPAGLREARRVAKPRGRAVFADVVAPQDPLLDTFLQTIELLRDPSHVRNQSVGAWCAMAEAAGFRVDSVRTGRLRLDFAAWIARIATPPVHAEAIRSLQARMSEPVQRHFAIEADGTFTLDTMVLVATAA</sequence>
<dbReference type="InterPro" id="IPR029063">
    <property type="entry name" value="SAM-dependent_MTases_sf"/>
</dbReference>
<keyword evidence="3" id="KW-1185">Reference proteome</keyword>
<keyword evidence="2" id="KW-0489">Methyltransferase</keyword>